<protein>
    <submittedName>
        <fullName evidence="1">Uncharacterized protein</fullName>
    </submittedName>
</protein>
<dbReference type="RefSeq" id="WP_251879411.1">
    <property type="nucleotide sequence ID" value="NZ_CP082275.1"/>
</dbReference>
<organism evidence="1 2">
    <name type="scientific">Grimontia kaedaensis</name>
    <dbReference type="NCBI Taxonomy" id="2872157"/>
    <lineage>
        <taxon>Bacteria</taxon>
        <taxon>Pseudomonadati</taxon>
        <taxon>Pseudomonadota</taxon>
        <taxon>Gammaproteobacteria</taxon>
        <taxon>Vibrionales</taxon>
        <taxon>Vibrionaceae</taxon>
        <taxon>Grimontia</taxon>
    </lineage>
</organism>
<gene>
    <name evidence="1" type="ORF">K6Q96_08200</name>
</gene>
<keyword evidence="2" id="KW-1185">Reference proteome</keyword>
<accession>A0ABY4WY96</accession>
<proteinExistence type="predicted"/>
<dbReference type="EMBL" id="CP082275">
    <property type="protein sequence ID" value="USH03956.1"/>
    <property type="molecule type" value="Genomic_DNA"/>
</dbReference>
<dbReference type="Proteomes" id="UP001056255">
    <property type="component" value="Chromosome I"/>
</dbReference>
<reference evidence="1" key="1">
    <citation type="submission" date="2021-08" db="EMBL/GenBank/DDBJ databases">
        <authorList>
            <person name="Sakaguchi M."/>
            <person name="Kikuchi T."/>
            <person name="Urbanczyk H."/>
        </authorList>
    </citation>
    <scope>NUCLEOTIDE SEQUENCE</scope>
    <source>
        <strain evidence="1">020920N</strain>
    </source>
</reference>
<name>A0ABY4WY96_9GAMM</name>
<sequence>MAVFDIFQIENGKIIGQWDKMEPIPLRVEWVNTGKFSLFHCGVPKQPEDARIQRSSMRSIRGKLREE</sequence>
<evidence type="ECO:0000313" key="1">
    <source>
        <dbReference type="EMBL" id="USH03956.1"/>
    </source>
</evidence>
<evidence type="ECO:0000313" key="2">
    <source>
        <dbReference type="Proteomes" id="UP001056255"/>
    </source>
</evidence>